<feature type="compositionally biased region" description="Polar residues" evidence="1">
    <location>
        <begin position="69"/>
        <end position="92"/>
    </location>
</feature>
<feature type="region of interest" description="Disordered" evidence="1">
    <location>
        <begin position="1"/>
        <end position="92"/>
    </location>
</feature>
<dbReference type="EMBL" id="KN848908">
    <property type="protein sequence ID" value="KIR57999.1"/>
    <property type="molecule type" value="Genomic_DNA"/>
</dbReference>
<keyword evidence="3" id="KW-1185">Reference proteome</keyword>
<dbReference type="Proteomes" id="UP000053800">
    <property type="component" value="Unassembled WGS sequence"/>
</dbReference>
<sequence>MSSQKKPNMATAHTASSRQRLLPQPSVPGLFPRMLEPQHQNLQPHKQQTDYLTTPISSLQGRRHPSPPRINTSNSISATTRNDSHTSSSSLKESILQKIRRSELFSQDENTLWSSILQSPVDPPTIMIDTSAAPPIETAASTGAISSVSFSTIRMSKDEKDLVFMSLEARPPIPHEYLVKKADQEIAGRGVSNENLVIPQNFDDSTTQP</sequence>
<evidence type="ECO:0000313" key="3">
    <source>
        <dbReference type="Proteomes" id="UP000053800"/>
    </source>
</evidence>
<accession>A0ABR5B330</accession>
<feature type="compositionally biased region" description="Polar residues" evidence="1">
    <location>
        <begin position="38"/>
        <end position="60"/>
    </location>
</feature>
<protein>
    <submittedName>
        <fullName evidence="2">Uncharacterized protein</fullName>
    </submittedName>
</protein>
<proteinExistence type="predicted"/>
<feature type="compositionally biased region" description="Polar residues" evidence="1">
    <location>
        <begin position="1"/>
        <end position="19"/>
    </location>
</feature>
<name>A0ABR5B330_CRYGA</name>
<organism evidence="2 3">
    <name type="scientific">Cryptococcus bacillisporus CA1873</name>
    <dbReference type="NCBI Taxonomy" id="1296111"/>
    <lineage>
        <taxon>Eukaryota</taxon>
        <taxon>Fungi</taxon>
        <taxon>Dikarya</taxon>
        <taxon>Basidiomycota</taxon>
        <taxon>Agaricomycotina</taxon>
        <taxon>Tremellomycetes</taxon>
        <taxon>Tremellales</taxon>
        <taxon>Cryptococcaceae</taxon>
        <taxon>Cryptococcus</taxon>
        <taxon>Cryptococcus gattii species complex</taxon>
    </lineage>
</organism>
<evidence type="ECO:0000256" key="1">
    <source>
        <dbReference type="SAM" id="MobiDB-lite"/>
    </source>
</evidence>
<reference evidence="2 3" key="1">
    <citation type="submission" date="2015-01" db="EMBL/GenBank/DDBJ databases">
        <title>The Genome Sequence of Cryptococcus gattii CA1873.</title>
        <authorList>
            <consortium name="The Broad Institute Genomics Platform"/>
            <person name="Cuomo C."/>
            <person name="Litvintseva A."/>
            <person name="Chen Y."/>
            <person name="Heitman J."/>
            <person name="Sun S."/>
            <person name="Springer D."/>
            <person name="Dromer F."/>
            <person name="Young S."/>
            <person name="Zeng Q."/>
            <person name="Gargeya S."/>
            <person name="Abouelleil A."/>
            <person name="Alvarado L."/>
            <person name="Chapman S.B."/>
            <person name="Gainer-Dewar J."/>
            <person name="Goldberg J."/>
            <person name="Griggs A."/>
            <person name="Gujja S."/>
            <person name="Hansen M."/>
            <person name="Howarth C."/>
            <person name="Imamovic A."/>
            <person name="Larimer J."/>
            <person name="Murphy C."/>
            <person name="Naylor J."/>
            <person name="Pearson M."/>
            <person name="Priest M."/>
            <person name="Roberts A."/>
            <person name="Saif S."/>
            <person name="Shea T."/>
            <person name="Sykes S."/>
            <person name="Wortman J."/>
            <person name="Nusbaum C."/>
            <person name="Birren B."/>
        </authorList>
    </citation>
    <scope>NUCLEOTIDE SEQUENCE [LARGE SCALE GENOMIC DNA]</scope>
    <source>
        <strain evidence="2 3">CA1873</strain>
    </source>
</reference>
<gene>
    <name evidence="2" type="ORF">I314_06261</name>
</gene>
<evidence type="ECO:0000313" key="2">
    <source>
        <dbReference type="EMBL" id="KIR57999.1"/>
    </source>
</evidence>